<feature type="non-terminal residue" evidence="2">
    <location>
        <position position="1"/>
    </location>
</feature>
<evidence type="ECO:0000313" key="2">
    <source>
        <dbReference type="EMBL" id="GAI78914.1"/>
    </source>
</evidence>
<name>X1TFU8_9ZZZZ</name>
<dbReference type="GO" id="GO:0003677">
    <property type="term" value="F:DNA binding"/>
    <property type="evidence" value="ECO:0007669"/>
    <property type="project" value="InterPro"/>
</dbReference>
<evidence type="ECO:0000259" key="1">
    <source>
        <dbReference type="PROSITE" id="PS50943"/>
    </source>
</evidence>
<proteinExistence type="predicted"/>
<dbReference type="InterPro" id="IPR010982">
    <property type="entry name" value="Lambda_DNA-bd_dom_sf"/>
</dbReference>
<dbReference type="Pfam" id="PF01381">
    <property type="entry name" value="HTH_3"/>
    <property type="match status" value="1"/>
</dbReference>
<dbReference type="SUPFAM" id="SSF47413">
    <property type="entry name" value="lambda repressor-like DNA-binding domains"/>
    <property type="match status" value="1"/>
</dbReference>
<dbReference type="PROSITE" id="PS50943">
    <property type="entry name" value="HTH_CROC1"/>
    <property type="match status" value="1"/>
</dbReference>
<gene>
    <name evidence="2" type="ORF">S12H4_20884</name>
</gene>
<sequence>LKQRRVMIPLTLRGLAAISGTSSSHLGRIERGERFPSALILRKIAKPLGFEESELFSLAGYLSPQPSREEHGLGRLDPYVSSMLSQEPVEVQRTVIGILSILKSIAKAVK</sequence>
<dbReference type="CDD" id="cd00093">
    <property type="entry name" value="HTH_XRE"/>
    <property type="match status" value="1"/>
</dbReference>
<accession>X1TFU8</accession>
<protein>
    <recommendedName>
        <fullName evidence="1">HTH cro/C1-type domain-containing protein</fullName>
    </recommendedName>
</protein>
<dbReference type="AlphaFoldDB" id="X1TFU8"/>
<dbReference type="EMBL" id="BARW01010653">
    <property type="protein sequence ID" value="GAI78914.1"/>
    <property type="molecule type" value="Genomic_DNA"/>
</dbReference>
<dbReference type="InterPro" id="IPR001387">
    <property type="entry name" value="Cro/C1-type_HTH"/>
</dbReference>
<dbReference type="SMART" id="SM00530">
    <property type="entry name" value="HTH_XRE"/>
    <property type="match status" value="1"/>
</dbReference>
<organism evidence="2">
    <name type="scientific">marine sediment metagenome</name>
    <dbReference type="NCBI Taxonomy" id="412755"/>
    <lineage>
        <taxon>unclassified sequences</taxon>
        <taxon>metagenomes</taxon>
        <taxon>ecological metagenomes</taxon>
    </lineage>
</organism>
<comment type="caution">
    <text evidence="2">The sequence shown here is derived from an EMBL/GenBank/DDBJ whole genome shotgun (WGS) entry which is preliminary data.</text>
</comment>
<reference evidence="2" key="1">
    <citation type="journal article" date="2014" name="Front. Microbiol.">
        <title>High frequency of phylogenetically diverse reductive dehalogenase-homologous genes in deep subseafloor sedimentary metagenomes.</title>
        <authorList>
            <person name="Kawai M."/>
            <person name="Futagami T."/>
            <person name="Toyoda A."/>
            <person name="Takaki Y."/>
            <person name="Nishi S."/>
            <person name="Hori S."/>
            <person name="Arai W."/>
            <person name="Tsubouchi T."/>
            <person name="Morono Y."/>
            <person name="Uchiyama I."/>
            <person name="Ito T."/>
            <person name="Fujiyama A."/>
            <person name="Inagaki F."/>
            <person name="Takami H."/>
        </authorList>
    </citation>
    <scope>NUCLEOTIDE SEQUENCE</scope>
    <source>
        <strain evidence="2">Expedition CK06-06</strain>
    </source>
</reference>
<feature type="domain" description="HTH cro/C1-type" evidence="1">
    <location>
        <begin position="1"/>
        <end position="55"/>
    </location>
</feature>
<dbReference type="Gene3D" id="1.10.260.40">
    <property type="entry name" value="lambda repressor-like DNA-binding domains"/>
    <property type="match status" value="1"/>
</dbReference>